<dbReference type="InterPro" id="IPR050490">
    <property type="entry name" value="Bact_solute-bd_prot1"/>
</dbReference>
<dbReference type="CDD" id="cd13585">
    <property type="entry name" value="PBP2_TMBP_like"/>
    <property type="match status" value="1"/>
</dbReference>
<keyword evidence="3" id="KW-0472">Membrane</keyword>
<evidence type="ECO:0000313" key="9">
    <source>
        <dbReference type="Proteomes" id="UP000190037"/>
    </source>
</evidence>
<accession>A0A1T3NPA4</accession>
<proteinExistence type="predicted"/>
<evidence type="ECO:0000256" key="6">
    <source>
        <dbReference type="SAM" id="MobiDB-lite"/>
    </source>
</evidence>
<feature type="region of interest" description="Disordered" evidence="6">
    <location>
        <begin position="27"/>
        <end position="49"/>
    </location>
</feature>
<dbReference type="eggNOG" id="COG1653">
    <property type="taxonomic scope" value="Bacteria"/>
</dbReference>
<dbReference type="Gene3D" id="3.40.190.10">
    <property type="entry name" value="Periplasmic binding protein-like II"/>
    <property type="match status" value="1"/>
</dbReference>
<keyword evidence="2 7" id="KW-0732">Signal</keyword>
<reference evidence="8 9" key="1">
    <citation type="submission" date="2017-03" db="EMBL/GenBank/DDBJ databases">
        <title>Draft genome sequence of Streptomyces scabrisporus NF3, endophyte isolated from Amphipterygium adstringens.</title>
        <authorList>
            <person name="Vazquez M."/>
            <person name="Ceapa C.D."/>
            <person name="Rodriguez Luna D."/>
            <person name="Sanchez Esquivel S."/>
        </authorList>
    </citation>
    <scope>NUCLEOTIDE SEQUENCE [LARGE SCALE GENOMIC DNA]</scope>
    <source>
        <strain evidence="8 9">NF3</strain>
    </source>
</reference>
<evidence type="ECO:0000256" key="3">
    <source>
        <dbReference type="ARBA" id="ARBA00023136"/>
    </source>
</evidence>
<dbReference type="Proteomes" id="UP000190037">
    <property type="component" value="Unassembled WGS sequence"/>
</dbReference>
<dbReference type="Pfam" id="PF01547">
    <property type="entry name" value="SBP_bac_1"/>
    <property type="match status" value="1"/>
</dbReference>
<evidence type="ECO:0000256" key="5">
    <source>
        <dbReference type="ARBA" id="ARBA00023288"/>
    </source>
</evidence>
<keyword evidence="5" id="KW-0449">Lipoprotein</keyword>
<dbReference type="PROSITE" id="PS51257">
    <property type="entry name" value="PROKAR_LIPOPROTEIN"/>
    <property type="match status" value="1"/>
</dbReference>
<organism evidence="8 9">
    <name type="scientific">Embleya scabrispora</name>
    <dbReference type="NCBI Taxonomy" id="159449"/>
    <lineage>
        <taxon>Bacteria</taxon>
        <taxon>Bacillati</taxon>
        <taxon>Actinomycetota</taxon>
        <taxon>Actinomycetes</taxon>
        <taxon>Kitasatosporales</taxon>
        <taxon>Streptomycetaceae</taxon>
        <taxon>Embleya</taxon>
    </lineage>
</organism>
<protein>
    <submittedName>
        <fullName evidence="8">ABC transporter substrate-binding protein</fullName>
    </submittedName>
</protein>
<evidence type="ECO:0000256" key="4">
    <source>
        <dbReference type="ARBA" id="ARBA00023139"/>
    </source>
</evidence>
<sequence length="444" mass="47194">MQRTSIRLGTALVGIVTALSLVTACGGGDDDKKKDTGAGPAAGGAPGQKQELSFWSWTKGTQEVVDAFNKSHPDIQVKYEQIPSGNAGGYAKMSNAVKAGNAPDVLTIEYPQLPDFVSQGAVQDITSKVSGLKSKFPASVNKLTELGGKTWAVPLDAAPMALYYRKDFFTDHNIAVPKTWDEYRAAAEQVKKADPNARIGTFYPDDPSTMAGLTWQAGGAWFGTEGESWKVSLTDPNSRKVGEYWNKLVSDDLVRVQPSFSQQWNADLKSGGTVGIVGASWSAGVLKSSQPDLAGKWAVAPLPDWGTPSNAMLGGSTFAVSKDSKKSKAALTFIEWMTTTKEGISARIASGTSSAYPAATELVPTASQFFDTGYFGKQDIYPLFTDAAGKVGAGWTWGPSMTQTNTILKDQFGKLSSGGTIVGALEEAQKTTVEELKKRGISVK</sequence>
<evidence type="ECO:0000256" key="1">
    <source>
        <dbReference type="ARBA" id="ARBA00022475"/>
    </source>
</evidence>
<dbReference type="OrthoDB" id="2515046at2"/>
<dbReference type="AlphaFoldDB" id="A0A1T3NPA4"/>
<keyword evidence="4" id="KW-0564">Palmitate</keyword>
<keyword evidence="1" id="KW-1003">Cell membrane</keyword>
<evidence type="ECO:0000256" key="7">
    <source>
        <dbReference type="SAM" id="SignalP"/>
    </source>
</evidence>
<evidence type="ECO:0000256" key="2">
    <source>
        <dbReference type="ARBA" id="ARBA00022729"/>
    </source>
</evidence>
<dbReference type="PANTHER" id="PTHR43649">
    <property type="entry name" value="ARABINOSE-BINDING PROTEIN-RELATED"/>
    <property type="match status" value="1"/>
</dbReference>
<keyword evidence="9" id="KW-1185">Reference proteome</keyword>
<dbReference type="PANTHER" id="PTHR43649:SF33">
    <property type="entry name" value="POLYGALACTURONAN_RHAMNOGALACTURONAN-BINDING PROTEIN YTCQ"/>
    <property type="match status" value="1"/>
</dbReference>
<dbReference type="InterPro" id="IPR006059">
    <property type="entry name" value="SBP"/>
</dbReference>
<dbReference type="RefSeq" id="WP_078979848.1">
    <property type="nucleotide sequence ID" value="NZ_MWQN01000002.1"/>
</dbReference>
<feature type="chain" id="PRO_5038770809" evidence="7">
    <location>
        <begin position="25"/>
        <end position="444"/>
    </location>
</feature>
<evidence type="ECO:0000313" key="8">
    <source>
        <dbReference type="EMBL" id="OPC78646.1"/>
    </source>
</evidence>
<feature type="signal peptide" evidence="7">
    <location>
        <begin position="1"/>
        <end position="24"/>
    </location>
</feature>
<comment type="caution">
    <text evidence="8">The sequence shown here is derived from an EMBL/GenBank/DDBJ whole genome shotgun (WGS) entry which is preliminary data.</text>
</comment>
<dbReference type="SUPFAM" id="SSF53850">
    <property type="entry name" value="Periplasmic binding protein-like II"/>
    <property type="match status" value="1"/>
</dbReference>
<dbReference type="STRING" id="159449.B4N89_31230"/>
<dbReference type="EMBL" id="MWQN01000002">
    <property type="protein sequence ID" value="OPC78646.1"/>
    <property type="molecule type" value="Genomic_DNA"/>
</dbReference>
<gene>
    <name evidence="8" type="ORF">B4N89_31230</name>
</gene>
<name>A0A1T3NPA4_9ACTN</name>